<dbReference type="AlphaFoldDB" id="A0A4S1DZC1"/>
<dbReference type="Pfam" id="PF13185">
    <property type="entry name" value="GAF_2"/>
    <property type="match status" value="1"/>
</dbReference>
<comment type="caution">
    <text evidence="18">The sequence shown here is derived from an EMBL/GenBank/DDBJ whole genome shotgun (WGS) entry which is preliminary data.</text>
</comment>
<keyword evidence="4" id="KW-0808">Transferase</keyword>
<dbReference type="GO" id="GO:0043565">
    <property type="term" value="F:sequence-specific DNA binding"/>
    <property type="evidence" value="ECO:0007669"/>
    <property type="project" value="InterPro"/>
</dbReference>
<evidence type="ECO:0000259" key="17">
    <source>
        <dbReference type="PROSITE" id="PS50110"/>
    </source>
</evidence>
<dbReference type="InterPro" id="IPR018062">
    <property type="entry name" value="HTH_AraC-typ_CS"/>
</dbReference>
<dbReference type="EC" id="2.7.13.3" evidence="2"/>
<dbReference type="RefSeq" id="WP_135876419.1">
    <property type="nucleotide sequence ID" value="NZ_SRSO01000007.1"/>
</dbReference>
<keyword evidence="8" id="KW-0902">Two-component regulatory system</keyword>
<dbReference type="Gene3D" id="1.10.287.130">
    <property type="match status" value="1"/>
</dbReference>
<dbReference type="Gene3D" id="3.30.450.40">
    <property type="match status" value="1"/>
</dbReference>
<gene>
    <name evidence="18" type="ORF">EM932_06740</name>
</gene>
<evidence type="ECO:0000313" key="18">
    <source>
        <dbReference type="EMBL" id="TGV03365.1"/>
    </source>
</evidence>
<evidence type="ECO:0000256" key="5">
    <source>
        <dbReference type="ARBA" id="ARBA00022741"/>
    </source>
</evidence>
<dbReference type="FunFam" id="3.30.565.10:FF:000037">
    <property type="entry name" value="Hybrid sensor histidine kinase/response regulator"/>
    <property type="match status" value="1"/>
</dbReference>
<dbReference type="SUPFAM" id="SSF52172">
    <property type="entry name" value="CheY-like"/>
    <property type="match status" value="1"/>
</dbReference>
<keyword evidence="3 12" id="KW-0597">Phosphoprotein</keyword>
<evidence type="ECO:0000259" key="16">
    <source>
        <dbReference type="PROSITE" id="PS50109"/>
    </source>
</evidence>
<evidence type="ECO:0000256" key="1">
    <source>
        <dbReference type="ARBA" id="ARBA00000085"/>
    </source>
</evidence>
<dbReference type="Proteomes" id="UP000307602">
    <property type="component" value="Unassembled WGS sequence"/>
</dbReference>
<dbReference type="PANTHER" id="PTHR43547:SF2">
    <property type="entry name" value="HYBRID SIGNAL TRANSDUCTION HISTIDINE KINASE C"/>
    <property type="match status" value="1"/>
</dbReference>
<dbReference type="GO" id="GO:0000155">
    <property type="term" value="F:phosphorelay sensor kinase activity"/>
    <property type="evidence" value="ECO:0007669"/>
    <property type="project" value="InterPro"/>
</dbReference>
<keyword evidence="14" id="KW-0812">Transmembrane</keyword>
<dbReference type="EMBL" id="SRSO01000007">
    <property type="protein sequence ID" value="TGV03365.1"/>
    <property type="molecule type" value="Genomic_DNA"/>
</dbReference>
<dbReference type="SMART" id="SM00065">
    <property type="entry name" value="GAF"/>
    <property type="match status" value="1"/>
</dbReference>
<evidence type="ECO:0000256" key="4">
    <source>
        <dbReference type="ARBA" id="ARBA00022679"/>
    </source>
</evidence>
<dbReference type="InterPro" id="IPR011006">
    <property type="entry name" value="CheY-like_superfamily"/>
</dbReference>
<evidence type="ECO:0000256" key="10">
    <source>
        <dbReference type="ARBA" id="ARBA00023125"/>
    </source>
</evidence>
<feature type="domain" description="HTH araC/xylS-type" evidence="15">
    <location>
        <begin position="776"/>
        <end position="874"/>
    </location>
</feature>
<dbReference type="Gene3D" id="3.40.50.2300">
    <property type="match status" value="1"/>
</dbReference>
<keyword evidence="14" id="KW-0472">Membrane</keyword>
<dbReference type="Pfam" id="PF00072">
    <property type="entry name" value="Response_reg"/>
    <property type="match status" value="1"/>
</dbReference>
<dbReference type="Gene3D" id="1.10.10.60">
    <property type="entry name" value="Homeodomain-like"/>
    <property type="match status" value="1"/>
</dbReference>
<dbReference type="PANTHER" id="PTHR43547">
    <property type="entry name" value="TWO-COMPONENT HISTIDINE KINASE"/>
    <property type="match status" value="1"/>
</dbReference>
<dbReference type="InterPro" id="IPR003594">
    <property type="entry name" value="HATPase_dom"/>
</dbReference>
<dbReference type="InterPro" id="IPR004358">
    <property type="entry name" value="Sig_transdc_His_kin-like_C"/>
</dbReference>
<dbReference type="CDD" id="cd00082">
    <property type="entry name" value="HisKA"/>
    <property type="match status" value="1"/>
</dbReference>
<dbReference type="InterPro" id="IPR003018">
    <property type="entry name" value="GAF"/>
</dbReference>
<feature type="domain" description="Response regulatory" evidence="17">
    <location>
        <begin position="629"/>
        <end position="744"/>
    </location>
</feature>
<keyword evidence="14" id="KW-1133">Transmembrane helix</keyword>
<keyword evidence="19" id="KW-1185">Reference proteome</keyword>
<protein>
    <recommendedName>
        <fullName evidence="2">histidine kinase</fullName>
        <ecNumber evidence="2">2.7.13.3</ecNumber>
    </recommendedName>
</protein>
<dbReference type="InterPro" id="IPR001789">
    <property type="entry name" value="Sig_transdc_resp-reg_receiver"/>
</dbReference>
<keyword evidence="5" id="KW-0547">Nucleotide-binding</keyword>
<dbReference type="SMART" id="SM00387">
    <property type="entry name" value="HATPase_c"/>
    <property type="match status" value="1"/>
</dbReference>
<dbReference type="Pfam" id="PF00512">
    <property type="entry name" value="HisKA"/>
    <property type="match status" value="1"/>
</dbReference>
<evidence type="ECO:0000256" key="6">
    <source>
        <dbReference type="ARBA" id="ARBA00022777"/>
    </source>
</evidence>
<dbReference type="InterPro" id="IPR005467">
    <property type="entry name" value="His_kinase_dom"/>
</dbReference>
<evidence type="ECO:0000256" key="11">
    <source>
        <dbReference type="ARBA" id="ARBA00023163"/>
    </source>
</evidence>
<dbReference type="SUPFAM" id="SSF46689">
    <property type="entry name" value="Homeodomain-like"/>
    <property type="match status" value="1"/>
</dbReference>
<evidence type="ECO:0000256" key="9">
    <source>
        <dbReference type="ARBA" id="ARBA00023015"/>
    </source>
</evidence>
<dbReference type="PROSITE" id="PS50109">
    <property type="entry name" value="HIS_KIN"/>
    <property type="match status" value="1"/>
</dbReference>
<dbReference type="SUPFAM" id="SSF55874">
    <property type="entry name" value="ATPase domain of HSP90 chaperone/DNA topoisomerase II/histidine kinase"/>
    <property type="match status" value="1"/>
</dbReference>
<keyword evidence="7" id="KW-0067">ATP-binding</keyword>
<evidence type="ECO:0000313" key="19">
    <source>
        <dbReference type="Proteomes" id="UP000307602"/>
    </source>
</evidence>
<feature type="coiled-coil region" evidence="13">
    <location>
        <begin position="733"/>
        <end position="760"/>
    </location>
</feature>
<evidence type="ECO:0000256" key="13">
    <source>
        <dbReference type="SAM" id="Coils"/>
    </source>
</evidence>
<organism evidence="18 19">
    <name type="scientific">Flavivirga rizhaonensis</name>
    <dbReference type="NCBI Taxonomy" id="2559571"/>
    <lineage>
        <taxon>Bacteria</taxon>
        <taxon>Pseudomonadati</taxon>
        <taxon>Bacteroidota</taxon>
        <taxon>Flavobacteriia</taxon>
        <taxon>Flavobacteriales</taxon>
        <taxon>Flavobacteriaceae</taxon>
        <taxon>Flavivirga</taxon>
    </lineage>
</organism>
<sequence length="876" mass="98861">MLNLGITDQLTFDQLRKLRLVNLYTLLAACTSLPYAFFFFSINSRVGVTALLFFFILSFTWIFNIKRSYSLAKIWLFLCSYLYLFWLASTLGQSSAVQLLLVIVLFSGVILFELKEKHAFIWNIIICIIGFLILEMTSYSLYKVTISESTMKLIYYFSLIIAISGSISIGFLYAVQYNVQIKQKENALEKAEEIESTIYYFSNSLFGKNTVDEILWDVTKNCIGRLGFIDCVIYLLDDEKQILEQRAAYGTKNPKAFEIYQPLEIPLGNGIVGHVAKTGKPLLVPDTSKDSRYISDDNNRLSEIAVPISFKNKVIGVIDSEHPDKNFYSEKHLNILSTISALCANKIAGVLAEEERVKALRAKILAEKIKEVDKLKSKLFANISHELRTPLTLMMGVIEDHIDELDVNDDWKLLKAQTDKLLRLINQILDLTKIESRKFQINKSGNDIYKLLSDWTAMFESLAASNYVKLKTSIPKDSLWVPIDEDAMEKIMYNLISNAIKFSRPKTKIKVSASYQNGELSIQVKDEGIGINKKNIPKIFDRFFQVENSSNLGTGLGLSLTKELVELHGGTISVKSKVDKGTCFTLSFPLKSLNAFVEQQEVSSKEVFNQVDNTKKNETGQEVGQADNHILLIEDHQELADMIISKLSPMYMVTHVLNGELGVVYARENLPDLVISDIMMKGIDGIKTCESLKEDELTSHIPVILLTASADIDTKLKGLRTGADDYLTKPFVTDELIARIQNLLQQREKLKNKFQKIIRLKPSDIVIASTEELFLKKLLNIIDQNLDDGNFSVTQLSEAIGMSRVQIHRKLNALTGQSTTTFIRNQRLLRAAQLLEAGESVSQVAYAVGFSSLSYFTSAFKEHFGILPSLYPSENK</sequence>
<proteinExistence type="predicted"/>
<dbReference type="GO" id="GO:0005524">
    <property type="term" value="F:ATP binding"/>
    <property type="evidence" value="ECO:0007669"/>
    <property type="project" value="UniProtKB-KW"/>
</dbReference>
<comment type="catalytic activity">
    <reaction evidence="1">
        <text>ATP + protein L-histidine = ADP + protein N-phospho-L-histidine.</text>
        <dbReference type="EC" id="2.7.13.3"/>
    </reaction>
</comment>
<dbReference type="InterPro" id="IPR036890">
    <property type="entry name" value="HATPase_C_sf"/>
</dbReference>
<dbReference type="SMART" id="SM00448">
    <property type="entry name" value="REC"/>
    <property type="match status" value="1"/>
</dbReference>
<keyword evidence="13" id="KW-0175">Coiled coil</keyword>
<dbReference type="InterPro" id="IPR009057">
    <property type="entry name" value="Homeodomain-like_sf"/>
</dbReference>
<evidence type="ECO:0000256" key="2">
    <source>
        <dbReference type="ARBA" id="ARBA00012438"/>
    </source>
</evidence>
<keyword evidence="6" id="KW-0418">Kinase</keyword>
<feature type="domain" description="Histidine kinase" evidence="16">
    <location>
        <begin position="382"/>
        <end position="592"/>
    </location>
</feature>
<feature type="modified residue" description="4-aspartylphosphate" evidence="12">
    <location>
        <position position="677"/>
    </location>
</feature>
<dbReference type="PROSITE" id="PS50110">
    <property type="entry name" value="RESPONSE_REGULATORY"/>
    <property type="match status" value="1"/>
</dbReference>
<accession>A0A4S1DZC1</accession>
<dbReference type="PROSITE" id="PS00041">
    <property type="entry name" value="HTH_ARAC_FAMILY_1"/>
    <property type="match status" value="1"/>
</dbReference>
<keyword evidence="10" id="KW-0238">DNA-binding</keyword>
<evidence type="ECO:0000256" key="12">
    <source>
        <dbReference type="PROSITE-ProRule" id="PRU00169"/>
    </source>
</evidence>
<reference evidence="18 19" key="1">
    <citation type="submission" date="2019-04" db="EMBL/GenBank/DDBJ databases">
        <authorList>
            <person name="Liu A."/>
        </authorList>
    </citation>
    <scope>NUCLEOTIDE SEQUENCE [LARGE SCALE GENOMIC DNA]</scope>
    <source>
        <strain evidence="18 19">RZ03</strain>
    </source>
</reference>
<dbReference type="Gene3D" id="3.30.565.10">
    <property type="entry name" value="Histidine kinase-like ATPase, C-terminal domain"/>
    <property type="match status" value="1"/>
</dbReference>
<dbReference type="PRINTS" id="PR00344">
    <property type="entry name" value="BCTRLSENSOR"/>
</dbReference>
<dbReference type="InterPro" id="IPR003661">
    <property type="entry name" value="HisK_dim/P_dom"/>
</dbReference>
<feature type="transmembrane region" description="Helical" evidence="14">
    <location>
        <begin position="154"/>
        <end position="175"/>
    </location>
</feature>
<evidence type="ECO:0000256" key="14">
    <source>
        <dbReference type="SAM" id="Phobius"/>
    </source>
</evidence>
<dbReference type="CDD" id="cd00075">
    <property type="entry name" value="HATPase"/>
    <property type="match status" value="1"/>
</dbReference>
<dbReference type="Pfam" id="PF12833">
    <property type="entry name" value="HTH_18"/>
    <property type="match status" value="1"/>
</dbReference>
<dbReference type="SUPFAM" id="SSF47384">
    <property type="entry name" value="Homodimeric domain of signal transducing histidine kinase"/>
    <property type="match status" value="1"/>
</dbReference>
<dbReference type="SMART" id="SM00342">
    <property type="entry name" value="HTH_ARAC"/>
    <property type="match status" value="1"/>
</dbReference>
<keyword evidence="9" id="KW-0805">Transcription regulation</keyword>
<feature type="transmembrane region" description="Helical" evidence="14">
    <location>
        <begin position="21"/>
        <end position="40"/>
    </location>
</feature>
<name>A0A4S1DZC1_9FLAO</name>
<dbReference type="SMART" id="SM00388">
    <property type="entry name" value="HisKA"/>
    <property type="match status" value="1"/>
</dbReference>
<evidence type="ECO:0000256" key="3">
    <source>
        <dbReference type="ARBA" id="ARBA00022553"/>
    </source>
</evidence>
<dbReference type="Pfam" id="PF02518">
    <property type="entry name" value="HATPase_c"/>
    <property type="match status" value="1"/>
</dbReference>
<dbReference type="InterPro" id="IPR029016">
    <property type="entry name" value="GAF-like_dom_sf"/>
</dbReference>
<dbReference type="CDD" id="cd17574">
    <property type="entry name" value="REC_OmpR"/>
    <property type="match status" value="1"/>
</dbReference>
<dbReference type="SUPFAM" id="SSF55781">
    <property type="entry name" value="GAF domain-like"/>
    <property type="match status" value="1"/>
</dbReference>
<dbReference type="InterPro" id="IPR018060">
    <property type="entry name" value="HTH_AraC"/>
</dbReference>
<dbReference type="GO" id="GO:0003700">
    <property type="term" value="F:DNA-binding transcription factor activity"/>
    <property type="evidence" value="ECO:0007669"/>
    <property type="project" value="InterPro"/>
</dbReference>
<evidence type="ECO:0000256" key="8">
    <source>
        <dbReference type="ARBA" id="ARBA00023012"/>
    </source>
</evidence>
<feature type="transmembrane region" description="Helical" evidence="14">
    <location>
        <begin position="119"/>
        <end position="142"/>
    </location>
</feature>
<dbReference type="InterPro" id="IPR036097">
    <property type="entry name" value="HisK_dim/P_sf"/>
</dbReference>
<dbReference type="OrthoDB" id="1522078at2"/>
<dbReference type="PROSITE" id="PS01124">
    <property type="entry name" value="HTH_ARAC_FAMILY_2"/>
    <property type="match status" value="1"/>
</dbReference>
<keyword evidence="11" id="KW-0804">Transcription</keyword>
<evidence type="ECO:0000256" key="7">
    <source>
        <dbReference type="ARBA" id="ARBA00022840"/>
    </source>
</evidence>
<evidence type="ECO:0000259" key="15">
    <source>
        <dbReference type="PROSITE" id="PS01124"/>
    </source>
</evidence>
<feature type="transmembrane region" description="Helical" evidence="14">
    <location>
        <begin position="46"/>
        <end position="64"/>
    </location>
</feature>